<sequence length="846" mass="92494">MATMPTPMTTGLTVGVCLPMNESPSLPSQRFIGALDALSDWLIRHRQNIPALASEADRLSLQLRRARNQVRAWSDADLLPPAIGLFGQSQSGKNYLVSALAAGENGRLETVLGDARLDIAAQINPDNQPAGLVIRYCRQADATDPAMPVHITLLDEGAVVKILALAFSLRGQVGEPDDRALDALLAEMAPHRRTEPTGGMSGDQVTAIWDFLARHDRDRQRRLAFRYWPAAVDLAPFLSIDDRARLFAPLWGGSAELTTAYRQFAHARETVAAATPILAPRDILVDGNLLPAENFLNALAFADVNTTFDQAVNVLARGPDGPAQSVTLSLAELNLLAAELRLPITSAARGSLLARADLLDFPGIGDTSVAIPAPRQEEGFLRPYATSIRQAKSLLLLEDYADRRQCHLLLIATAAGDREEAKIIGRTLRHWIGQNRQACLPTDKQREPTLIWALTPFDQRIAQGQHFDETVQRAVGQPGQGWGTVLAMDERGLARMTRYLATRLDGGFRRDQSVERLRELGEFLRNSLFADWLGPSEGNDMAVKQRIADQLLKILQNRAGVHGELLERLLPERDALSRLYRQTRRVAARQGSGGSDFVTTSHNGFQNHLQNSAQKSPRRFDIGLAFDLFDTSAAASATRTGPLTGGPRHTDSAAAADEDAEFARLAYHQWIRQLRGLAENDALLARLGMDKPMTMLLTSEFITASLRLNLAGRLADRLGEGLVDDLPAGGKADRQIGRVVGVIGDFVAWLGMMDWDEAQRPDSLINPGHKIFAKPEPDPSGWGAGRRLTRLPPRAPNTAAVYIYDWLVGLREMILQNAGYQSGVSLTPAQRQPLQTLLAGLAPDAP</sequence>
<feature type="coiled-coil region" evidence="1">
    <location>
        <begin position="49"/>
        <end position="76"/>
    </location>
</feature>
<evidence type="ECO:0000313" key="3">
    <source>
        <dbReference type="Proteomes" id="UP000305202"/>
    </source>
</evidence>
<dbReference type="PIRSF" id="PIRSF034586">
    <property type="entry name" value="Vir_effector_SfrC"/>
    <property type="match status" value="1"/>
</dbReference>
<proteinExistence type="predicted"/>
<protein>
    <submittedName>
        <fullName evidence="2">Virulence factor</fullName>
    </submittedName>
</protein>
<dbReference type="Proteomes" id="UP000305202">
    <property type="component" value="Unassembled WGS sequence"/>
</dbReference>
<organism evidence="2 3">
    <name type="scientific">Martelella alba</name>
    <dbReference type="NCBI Taxonomy" id="2590451"/>
    <lineage>
        <taxon>Bacteria</taxon>
        <taxon>Pseudomonadati</taxon>
        <taxon>Pseudomonadota</taxon>
        <taxon>Alphaproteobacteria</taxon>
        <taxon>Hyphomicrobiales</taxon>
        <taxon>Aurantimonadaceae</taxon>
        <taxon>Martelella</taxon>
    </lineage>
</organism>
<evidence type="ECO:0000313" key="2">
    <source>
        <dbReference type="EMBL" id="TKI03457.1"/>
    </source>
</evidence>
<keyword evidence="1" id="KW-0175">Coiled coil</keyword>
<gene>
    <name evidence="2" type="ORF">FCN80_21345</name>
</gene>
<evidence type="ECO:0000256" key="1">
    <source>
        <dbReference type="SAM" id="Coils"/>
    </source>
</evidence>
<dbReference type="Pfam" id="PF10139">
    <property type="entry name" value="Virul_Fac"/>
    <property type="match status" value="2"/>
</dbReference>
<name>A0ABY2SH28_9HYPH</name>
<accession>A0ABY2SH28</accession>
<dbReference type="EMBL" id="SZPQ01000043">
    <property type="protein sequence ID" value="TKI03457.1"/>
    <property type="molecule type" value="Genomic_DNA"/>
</dbReference>
<dbReference type="InterPro" id="IPR017030">
    <property type="entry name" value="Vir_effector_SfrC"/>
</dbReference>
<reference evidence="2 3" key="1">
    <citation type="submission" date="2019-04" db="EMBL/GenBank/DDBJ databases">
        <authorList>
            <person name="Li M."/>
            <person name="Gao C."/>
        </authorList>
    </citation>
    <scope>NUCLEOTIDE SEQUENCE [LARGE SCALE GENOMIC DNA]</scope>
    <source>
        <strain evidence="2 3">BGMRC 2031</strain>
    </source>
</reference>
<keyword evidence="3" id="KW-1185">Reference proteome</keyword>
<comment type="caution">
    <text evidence="2">The sequence shown here is derived from an EMBL/GenBank/DDBJ whole genome shotgun (WGS) entry which is preliminary data.</text>
</comment>